<feature type="transmembrane region" description="Helical" evidence="1">
    <location>
        <begin position="425"/>
        <end position="445"/>
    </location>
</feature>
<protein>
    <recommendedName>
        <fullName evidence="4">Site-specific recombinase</fullName>
    </recommendedName>
</protein>
<feature type="transmembrane region" description="Helical" evidence="1">
    <location>
        <begin position="571"/>
        <end position="592"/>
    </location>
</feature>
<organism evidence="2 3">
    <name type="scientific">Pseudomonas putida NBRC 14164</name>
    <dbReference type="NCBI Taxonomy" id="1211579"/>
    <lineage>
        <taxon>Bacteria</taxon>
        <taxon>Pseudomonadati</taxon>
        <taxon>Pseudomonadota</taxon>
        <taxon>Gammaproteobacteria</taxon>
        <taxon>Pseudomonadales</taxon>
        <taxon>Pseudomonadaceae</taxon>
        <taxon>Pseudomonas</taxon>
    </lineage>
</organism>
<evidence type="ECO:0008006" key="4">
    <source>
        <dbReference type="Google" id="ProtNLM"/>
    </source>
</evidence>
<dbReference type="InterPro" id="IPR011010">
    <property type="entry name" value="DNA_brk_join_enz"/>
</dbReference>
<dbReference type="SUPFAM" id="SSF56349">
    <property type="entry name" value="DNA breaking-rejoining enzymes"/>
    <property type="match status" value="1"/>
</dbReference>
<sequence>MQRPEHLAHFASLFKKRELVDFMSAPWLVSNFDAHVWKYNFSFARDQELDWKVLMYDGSCLTDPCNEELLKSLKCWIIASTQNSATTNHTNGMRTQAIDFRRTLTLIDYILQCAEELQLIEHGLAALTYEIMCEIIDQIGSSSYVAVSTYDWNRRLNEYCIKTLENTDPTTIDECLLNNPTLSDISPIQLEDNKLDIPLEIVPRVRAALFLSNVYHRVPVGGHNVSSVKISAELYKNTLAGKKRFKPTHRILGFVWRKETFMRELDSVPVTNGNRDRMTKRELVLYRSCFVSLQKIIKLGLSLPSLDDLRELATYKVAGTTMGRFKNVPTPIIFTAIQNGIEFHYEYGPKLLQSYVNIAKYSVKNRISITSIPDETIISLLEPSIAQAGVSQLGLSTRSAGNEPGSELKESKEIYFTSLRNNKGLLELIAVYFGAVQLVVGATMAKRGSELRGLDPETCLSEKHDYLIAPLSKSTRSLQGRRSRNARPIDPLASEMIQEIIHFQNELTKIGYIKEKLPLFSSPGVFGTSQLTPCDVYLYYKNIDLFCDYFQVDTDKLGRRFYIRQHQLRRFFALVFLNCGYGASIGILQWMFGHADPEHIWNYITEELPGKELQNTLSQALSERITTGGATHYTDVIGLIEETFNTRNVSIMDAEQLTEYLEFLIEGGQLTIEPQFLEDDNGFRVEIFTVVRKSDETG</sequence>
<evidence type="ECO:0000256" key="1">
    <source>
        <dbReference type="SAM" id="Phobius"/>
    </source>
</evidence>
<gene>
    <name evidence="2" type="ORF">PP4_47890</name>
</gene>
<keyword evidence="1" id="KW-0472">Membrane</keyword>
<proteinExistence type="predicted"/>
<keyword evidence="1" id="KW-0812">Transmembrane</keyword>
<keyword evidence="1" id="KW-1133">Transmembrane helix</keyword>
<evidence type="ECO:0000313" key="3">
    <source>
        <dbReference type="Proteomes" id="UP000016702"/>
    </source>
</evidence>
<name>A0ABN5USA6_PSEPU</name>
<keyword evidence="3" id="KW-1185">Reference proteome</keyword>
<dbReference type="Proteomes" id="UP000016702">
    <property type="component" value="Chromosome"/>
</dbReference>
<accession>A0ABN5USA6</accession>
<reference evidence="2 3" key="1">
    <citation type="journal article" date="2014" name="Genome Announc.">
        <title>The Complete Genome Sequence of Pseudomonas putida NBRC 14164T Confirms High Intraspecies Variation.</title>
        <authorList>
            <person name="Ohji S."/>
            <person name="Yamazoe A."/>
            <person name="Hosoyama A."/>
            <person name="Tsuchikane K."/>
            <person name="Ezaki T."/>
            <person name="Fujita N."/>
        </authorList>
    </citation>
    <scope>NUCLEOTIDE SEQUENCE [LARGE SCALE GENOMIC DNA]</scope>
    <source>
        <strain evidence="2 3">NBRC 14164</strain>
    </source>
</reference>
<dbReference type="GeneID" id="45526270"/>
<evidence type="ECO:0000313" key="2">
    <source>
        <dbReference type="EMBL" id="BAN56642.1"/>
    </source>
</evidence>
<dbReference type="EMBL" id="AP013070">
    <property type="protein sequence ID" value="BAN56642.1"/>
    <property type="molecule type" value="Genomic_DNA"/>
</dbReference>
<dbReference type="RefSeq" id="WP_014592493.1">
    <property type="nucleotide sequence ID" value="NC_021505.1"/>
</dbReference>